<sequence>MADDYENNDLDWDSEYDVPLARFVMNQSIVWTNDVNYVTKTNPFVEATGANLPDNAETPTDVFLQLFPEDLIRGIIFQTHLYYPQKVVEEQITSHQQQKMK</sequence>
<keyword evidence="2" id="KW-1185">Reference proteome</keyword>
<evidence type="ECO:0000313" key="1">
    <source>
        <dbReference type="EMBL" id="KAJ8935797.1"/>
    </source>
</evidence>
<gene>
    <name evidence="1" type="ORF">NQ314_012649</name>
</gene>
<name>A0AAV8XAN2_9CUCU</name>
<dbReference type="EMBL" id="JANEYF010003516">
    <property type="protein sequence ID" value="KAJ8935797.1"/>
    <property type="molecule type" value="Genomic_DNA"/>
</dbReference>
<comment type="caution">
    <text evidence="1">The sequence shown here is derived from an EMBL/GenBank/DDBJ whole genome shotgun (WGS) entry which is preliminary data.</text>
</comment>
<organism evidence="1 2">
    <name type="scientific">Rhamnusium bicolor</name>
    <dbReference type="NCBI Taxonomy" id="1586634"/>
    <lineage>
        <taxon>Eukaryota</taxon>
        <taxon>Metazoa</taxon>
        <taxon>Ecdysozoa</taxon>
        <taxon>Arthropoda</taxon>
        <taxon>Hexapoda</taxon>
        <taxon>Insecta</taxon>
        <taxon>Pterygota</taxon>
        <taxon>Neoptera</taxon>
        <taxon>Endopterygota</taxon>
        <taxon>Coleoptera</taxon>
        <taxon>Polyphaga</taxon>
        <taxon>Cucujiformia</taxon>
        <taxon>Chrysomeloidea</taxon>
        <taxon>Cerambycidae</taxon>
        <taxon>Lepturinae</taxon>
        <taxon>Rhagiini</taxon>
        <taxon>Rhamnusium</taxon>
    </lineage>
</organism>
<dbReference type="Proteomes" id="UP001162156">
    <property type="component" value="Unassembled WGS sequence"/>
</dbReference>
<reference evidence="1" key="1">
    <citation type="journal article" date="2023" name="Insect Mol. Biol.">
        <title>Genome sequencing provides insights into the evolution of gene families encoding plant cell wall-degrading enzymes in longhorned beetles.</title>
        <authorList>
            <person name="Shin N.R."/>
            <person name="Okamura Y."/>
            <person name="Kirsch R."/>
            <person name="Pauchet Y."/>
        </authorList>
    </citation>
    <scope>NUCLEOTIDE SEQUENCE</scope>
    <source>
        <strain evidence="1">RBIC_L_NR</strain>
    </source>
</reference>
<proteinExistence type="predicted"/>
<accession>A0AAV8XAN2</accession>
<evidence type="ECO:0000313" key="2">
    <source>
        <dbReference type="Proteomes" id="UP001162156"/>
    </source>
</evidence>
<dbReference type="AlphaFoldDB" id="A0AAV8XAN2"/>
<protein>
    <submittedName>
        <fullName evidence="1">Uncharacterized protein</fullName>
    </submittedName>
</protein>